<comment type="caution">
    <text evidence="5">The sequence shown here is derived from an EMBL/GenBank/DDBJ whole genome shotgun (WGS) entry which is preliminary data.</text>
</comment>
<accession>A0ABS6E9E5</accession>
<dbReference type="SMART" id="SM00382">
    <property type="entry name" value="AAA"/>
    <property type="match status" value="1"/>
</dbReference>
<feature type="domain" description="ABC transporter" evidence="4">
    <location>
        <begin position="6"/>
        <end position="262"/>
    </location>
</feature>
<dbReference type="InterPro" id="IPR013563">
    <property type="entry name" value="Oligopep_ABC_C"/>
</dbReference>
<evidence type="ECO:0000313" key="6">
    <source>
        <dbReference type="Proteomes" id="UP000749471"/>
    </source>
</evidence>
<evidence type="ECO:0000259" key="4">
    <source>
        <dbReference type="PROSITE" id="PS50893"/>
    </source>
</evidence>
<dbReference type="GO" id="GO:0005524">
    <property type="term" value="F:ATP binding"/>
    <property type="evidence" value="ECO:0007669"/>
    <property type="project" value="UniProtKB-KW"/>
</dbReference>
<evidence type="ECO:0000256" key="2">
    <source>
        <dbReference type="ARBA" id="ARBA00022741"/>
    </source>
</evidence>
<gene>
    <name evidence="5" type="ORF">KQI42_15340</name>
</gene>
<keyword evidence="3 5" id="KW-0067">ATP-binding</keyword>
<dbReference type="Proteomes" id="UP000749471">
    <property type="component" value="Unassembled WGS sequence"/>
</dbReference>
<dbReference type="RefSeq" id="WP_216521098.1">
    <property type="nucleotide sequence ID" value="NZ_JAHLPM010000014.1"/>
</dbReference>
<dbReference type="Pfam" id="PF00005">
    <property type="entry name" value="ABC_tran"/>
    <property type="match status" value="1"/>
</dbReference>
<reference evidence="5 6" key="1">
    <citation type="submission" date="2021-06" db="EMBL/GenBank/DDBJ databases">
        <authorList>
            <person name="Sun Q."/>
            <person name="Li D."/>
        </authorList>
    </citation>
    <scope>NUCLEOTIDE SEQUENCE [LARGE SCALE GENOMIC DNA]</scope>
    <source>
        <strain evidence="5 6">MSJ-40</strain>
    </source>
</reference>
<evidence type="ECO:0000313" key="5">
    <source>
        <dbReference type="EMBL" id="MBU5439392.1"/>
    </source>
</evidence>
<dbReference type="NCBIfam" id="TIGR01727">
    <property type="entry name" value="oligo_HPY"/>
    <property type="match status" value="1"/>
</dbReference>
<dbReference type="InterPro" id="IPR017871">
    <property type="entry name" value="ABC_transporter-like_CS"/>
</dbReference>
<proteinExistence type="predicted"/>
<dbReference type="InterPro" id="IPR050319">
    <property type="entry name" value="ABC_transp_ATP-bind"/>
</dbReference>
<dbReference type="Pfam" id="PF08352">
    <property type="entry name" value="oligo_HPY"/>
    <property type="match status" value="1"/>
</dbReference>
<keyword evidence="1" id="KW-0813">Transport</keyword>
<dbReference type="PANTHER" id="PTHR43776">
    <property type="entry name" value="TRANSPORT ATP-BINDING PROTEIN"/>
    <property type="match status" value="1"/>
</dbReference>
<evidence type="ECO:0000256" key="1">
    <source>
        <dbReference type="ARBA" id="ARBA00022448"/>
    </source>
</evidence>
<name>A0ABS6E9E5_9FIRM</name>
<sequence>MEDRILEVQSLKKYFPIKKGVFSRKVGDIKAVDDISFYINRGEIFGLVGESGCGKSTTGRTILNLLEPTGGSVTFDGRRIYDVEENYRLSTEEMALMRRDMQMIFQDPYASLDPRMSVGAIVTEGMLKHKIYDKKEAMEKAKELLELCGLPASSIKKYPHEFSGGQRQRIGIARSLALNPKFIIGDEPIAALDVSIQAQVLTLMQDLIEQFDLTCLFISHDLCVVRYFCDRIGVMYLGSFVEVGTSDHLFENPMHPYTQALLSAIPKSMPIEEKQRIILQGDVPSPANPPKGCKFHTRCPYVKDICKEQVPETKELETDHFVSCHLY</sequence>
<keyword evidence="2" id="KW-0547">Nucleotide-binding</keyword>
<dbReference type="InterPro" id="IPR003439">
    <property type="entry name" value="ABC_transporter-like_ATP-bd"/>
</dbReference>
<dbReference type="PANTHER" id="PTHR43776:SF8">
    <property type="entry name" value="ABC TRANSPORTER, ATP-BINDING PROTEIN"/>
    <property type="match status" value="1"/>
</dbReference>
<keyword evidence="6" id="KW-1185">Reference proteome</keyword>
<dbReference type="EMBL" id="JAHLPM010000014">
    <property type="protein sequence ID" value="MBU5439392.1"/>
    <property type="molecule type" value="Genomic_DNA"/>
</dbReference>
<dbReference type="CDD" id="cd03257">
    <property type="entry name" value="ABC_NikE_OppD_transporters"/>
    <property type="match status" value="1"/>
</dbReference>
<organism evidence="5 6">
    <name type="scientific">Tissierella simiarum</name>
    <dbReference type="NCBI Taxonomy" id="2841534"/>
    <lineage>
        <taxon>Bacteria</taxon>
        <taxon>Bacillati</taxon>
        <taxon>Bacillota</taxon>
        <taxon>Tissierellia</taxon>
        <taxon>Tissierellales</taxon>
        <taxon>Tissierellaceae</taxon>
        <taxon>Tissierella</taxon>
    </lineage>
</organism>
<dbReference type="InterPro" id="IPR003593">
    <property type="entry name" value="AAA+_ATPase"/>
</dbReference>
<dbReference type="PROSITE" id="PS00211">
    <property type="entry name" value="ABC_TRANSPORTER_1"/>
    <property type="match status" value="1"/>
</dbReference>
<protein>
    <submittedName>
        <fullName evidence="5">ABC transporter ATP-binding protein</fullName>
    </submittedName>
</protein>
<dbReference type="PROSITE" id="PS50893">
    <property type="entry name" value="ABC_TRANSPORTER_2"/>
    <property type="match status" value="1"/>
</dbReference>
<evidence type="ECO:0000256" key="3">
    <source>
        <dbReference type="ARBA" id="ARBA00022840"/>
    </source>
</evidence>